<name>A0A5C1NIP2_9GAMM</name>
<dbReference type="AlphaFoldDB" id="A0A5C1NIP2"/>
<dbReference type="Pfam" id="PF06999">
    <property type="entry name" value="Suc_Fer-like"/>
    <property type="match status" value="1"/>
</dbReference>
<dbReference type="Gene3D" id="3.40.30.10">
    <property type="entry name" value="Glutaredoxin"/>
    <property type="match status" value="1"/>
</dbReference>
<dbReference type="CDD" id="cd03062">
    <property type="entry name" value="TRX_Fd_Sucrase"/>
    <property type="match status" value="1"/>
</dbReference>
<dbReference type="InterPro" id="IPR036249">
    <property type="entry name" value="Thioredoxin-like_sf"/>
</dbReference>
<sequence length="314" mass="35344">MSHTFCTELSLDQDDPLAGSAAHVEHNLLISWPRAKWARSLRIAGDMPEALSQRLDAIAGNGRRINLIHRRGMPSHLHRIFLMPERQAFDVPRESLEAFLDAWQAGKPLDSWYHGPVDQDLMLCCTHGKKDKCCAKYGYSAYRALHQAAQEGELPFDVWECTHLGGCRLAASCILLSPVRKYGRITPEQARPLLEHEAQGQRYLPCYRGDSRLNPVQQCAHLAALEYLSRHVTNDVQPHLSIHDDQGDEEQRQVTLHWHIPSSQGPAAQGKIRITCQALTIMRVDTCADLDEGPTPSLVWRAGQMEVVVEDLVE</sequence>
<keyword evidence="2" id="KW-1185">Reference proteome</keyword>
<dbReference type="EMBL" id="CP038437">
    <property type="protein sequence ID" value="QEM82730.1"/>
    <property type="molecule type" value="Genomic_DNA"/>
</dbReference>
<accession>A0A5C1NIP2</accession>
<dbReference type="Proteomes" id="UP000324285">
    <property type="component" value="Chromosome"/>
</dbReference>
<dbReference type="PANTHER" id="PTHR31902:SF22">
    <property type="entry name" value="SLL1203 PROTEIN"/>
    <property type="match status" value="1"/>
</dbReference>
<dbReference type="InterPro" id="IPR009737">
    <property type="entry name" value="Aim32/Apd1-like"/>
</dbReference>
<dbReference type="PANTHER" id="PTHR31902">
    <property type="entry name" value="ACTIN PATCHES DISTAL PROTEIN 1"/>
    <property type="match status" value="1"/>
</dbReference>
<evidence type="ECO:0000313" key="2">
    <source>
        <dbReference type="Proteomes" id="UP000324285"/>
    </source>
</evidence>
<dbReference type="SUPFAM" id="SSF52833">
    <property type="entry name" value="Thioredoxin-like"/>
    <property type="match status" value="1"/>
</dbReference>
<organism evidence="1 2">
    <name type="scientific">Halomonas binhaiensis</name>
    <dbReference type="NCBI Taxonomy" id="2562282"/>
    <lineage>
        <taxon>Bacteria</taxon>
        <taxon>Pseudomonadati</taxon>
        <taxon>Pseudomonadota</taxon>
        <taxon>Gammaproteobacteria</taxon>
        <taxon>Oceanospirillales</taxon>
        <taxon>Halomonadaceae</taxon>
        <taxon>Halomonas</taxon>
    </lineage>
</organism>
<reference evidence="1" key="1">
    <citation type="submission" date="2021-02" db="EMBL/GenBank/DDBJ databases">
        <title>Strain Y2R2, a novel species of the genus Halomonas.</title>
        <authorList>
            <person name="Huang H."/>
        </authorList>
    </citation>
    <scope>NUCLEOTIDE SEQUENCE</scope>
    <source>
        <strain evidence="1">Y2R2</strain>
    </source>
</reference>
<dbReference type="KEGG" id="hbh:E4T21_15115"/>
<dbReference type="RefSeq" id="WP_149285853.1">
    <property type="nucleotide sequence ID" value="NZ_CP038437.2"/>
</dbReference>
<dbReference type="OrthoDB" id="3399139at2"/>
<protein>
    <submittedName>
        <fullName evidence="1">Sucrase ferredoxin</fullName>
    </submittedName>
</protein>
<proteinExistence type="predicted"/>
<gene>
    <name evidence="1" type="ORF">E4T21_15115</name>
</gene>
<evidence type="ECO:0000313" key="1">
    <source>
        <dbReference type="EMBL" id="QEM82730.1"/>
    </source>
</evidence>